<protein>
    <recommendedName>
        <fullName evidence="4">Non-canonical purine NTP pyrophosphatase</fullName>
    </recommendedName>
</protein>
<dbReference type="AlphaFoldDB" id="X0UXR7"/>
<feature type="non-terminal residue" evidence="3">
    <location>
        <position position="1"/>
    </location>
</feature>
<organism evidence="3">
    <name type="scientific">marine sediment metagenome</name>
    <dbReference type="NCBI Taxonomy" id="412755"/>
    <lineage>
        <taxon>unclassified sequences</taxon>
        <taxon>metagenomes</taxon>
        <taxon>ecological metagenomes</taxon>
    </lineage>
</organism>
<dbReference type="GO" id="GO:0009143">
    <property type="term" value="P:nucleoside triphosphate catabolic process"/>
    <property type="evidence" value="ECO:0007669"/>
    <property type="project" value="InterPro"/>
</dbReference>
<dbReference type="InterPro" id="IPR029001">
    <property type="entry name" value="ITPase-like_fam"/>
</dbReference>
<evidence type="ECO:0000256" key="1">
    <source>
        <dbReference type="ARBA" id="ARBA00008023"/>
    </source>
</evidence>
<comment type="caution">
    <text evidence="3">The sequence shown here is derived from an EMBL/GenBank/DDBJ whole genome shotgun (WGS) entry which is preliminary data.</text>
</comment>
<evidence type="ECO:0000313" key="3">
    <source>
        <dbReference type="EMBL" id="GAG10644.1"/>
    </source>
</evidence>
<gene>
    <name evidence="3" type="ORF">S01H1_37199</name>
</gene>
<comment type="similarity">
    <text evidence="1">Belongs to the HAM1 NTPase family.</text>
</comment>
<dbReference type="Pfam" id="PF01725">
    <property type="entry name" value="Ham1p_like"/>
    <property type="match status" value="1"/>
</dbReference>
<accession>X0UXR7</accession>
<evidence type="ECO:0008006" key="4">
    <source>
        <dbReference type="Google" id="ProtNLM"/>
    </source>
</evidence>
<dbReference type="PANTHER" id="PTHR11067:SF9">
    <property type="entry name" value="INOSINE TRIPHOSPHATE PYROPHOSPHATASE"/>
    <property type="match status" value="1"/>
</dbReference>
<dbReference type="SUPFAM" id="SSF52972">
    <property type="entry name" value="ITPase-like"/>
    <property type="match status" value="1"/>
</dbReference>
<reference evidence="3" key="1">
    <citation type="journal article" date="2014" name="Front. Microbiol.">
        <title>High frequency of phylogenetically diverse reductive dehalogenase-homologous genes in deep subseafloor sedimentary metagenomes.</title>
        <authorList>
            <person name="Kawai M."/>
            <person name="Futagami T."/>
            <person name="Toyoda A."/>
            <person name="Takaki Y."/>
            <person name="Nishi S."/>
            <person name="Hori S."/>
            <person name="Arai W."/>
            <person name="Tsubouchi T."/>
            <person name="Morono Y."/>
            <person name="Uchiyama I."/>
            <person name="Ito T."/>
            <person name="Fujiyama A."/>
            <person name="Inagaki F."/>
            <person name="Takami H."/>
        </authorList>
    </citation>
    <scope>NUCLEOTIDE SEQUENCE</scope>
    <source>
        <strain evidence="3">Expedition CK06-06</strain>
    </source>
</reference>
<keyword evidence="2" id="KW-0378">Hydrolase</keyword>
<dbReference type="GO" id="GO:0047429">
    <property type="term" value="F:nucleoside triphosphate diphosphatase activity"/>
    <property type="evidence" value="ECO:0007669"/>
    <property type="project" value="InterPro"/>
</dbReference>
<dbReference type="GO" id="GO:0005829">
    <property type="term" value="C:cytosol"/>
    <property type="evidence" value="ECO:0007669"/>
    <property type="project" value="TreeGrafter"/>
</dbReference>
<sequence>ICIISIAVPMGSSLIYKGTCEGIIAQKSTGRQGFGYDPIFYYPNLKKTFAQMSSEEKNRVSHRGRAMAELQRDFDKVLIWLRQRL</sequence>
<dbReference type="InterPro" id="IPR002637">
    <property type="entry name" value="RdgB/HAM1"/>
</dbReference>
<dbReference type="EMBL" id="BARS01023361">
    <property type="protein sequence ID" value="GAG10644.1"/>
    <property type="molecule type" value="Genomic_DNA"/>
</dbReference>
<name>X0UXR7_9ZZZZ</name>
<dbReference type="PANTHER" id="PTHR11067">
    <property type="entry name" value="INOSINE TRIPHOSPHATE PYROPHOSPHATASE/HAM1 PROTEIN"/>
    <property type="match status" value="1"/>
</dbReference>
<proteinExistence type="inferred from homology"/>
<dbReference type="Gene3D" id="3.90.950.10">
    <property type="match status" value="1"/>
</dbReference>
<evidence type="ECO:0000256" key="2">
    <source>
        <dbReference type="ARBA" id="ARBA00022801"/>
    </source>
</evidence>